<evidence type="ECO:0000256" key="4">
    <source>
        <dbReference type="ARBA" id="ARBA00023136"/>
    </source>
</evidence>
<organism evidence="7 8">
    <name type="scientific">Hoeflea ulvae</name>
    <dbReference type="NCBI Taxonomy" id="2983764"/>
    <lineage>
        <taxon>Bacteria</taxon>
        <taxon>Pseudomonadati</taxon>
        <taxon>Pseudomonadota</taxon>
        <taxon>Alphaproteobacteria</taxon>
        <taxon>Hyphomicrobiales</taxon>
        <taxon>Rhizobiaceae</taxon>
        <taxon>Hoeflea</taxon>
    </lineage>
</organism>
<keyword evidence="4 5" id="KW-0472">Membrane</keyword>
<keyword evidence="3 5" id="KW-1133">Transmembrane helix</keyword>
<feature type="transmembrane region" description="Helical" evidence="5">
    <location>
        <begin position="93"/>
        <end position="111"/>
    </location>
</feature>
<evidence type="ECO:0000259" key="6">
    <source>
        <dbReference type="Pfam" id="PF00916"/>
    </source>
</evidence>
<accession>A0ABT3YAZ3</accession>
<dbReference type="EMBL" id="JAOVZQ010000001">
    <property type="protein sequence ID" value="MCY0093051.1"/>
    <property type="molecule type" value="Genomic_DNA"/>
</dbReference>
<gene>
    <name evidence="7" type="ORF">OEG82_03240</name>
</gene>
<feature type="transmembrane region" description="Helical" evidence="5">
    <location>
        <begin position="123"/>
        <end position="141"/>
    </location>
</feature>
<feature type="transmembrane region" description="Helical" evidence="5">
    <location>
        <begin position="246"/>
        <end position="268"/>
    </location>
</feature>
<reference evidence="7" key="1">
    <citation type="submission" date="2022-10" db="EMBL/GenBank/DDBJ databases">
        <title>Hoeflea sp. J2-29, isolated from marine algae.</title>
        <authorList>
            <person name="Kristyanto S."/>
            <person name="Kim J.M."/>
            <person name="Jeon C.O."/>
        </authorList>
    </citation>
    <scope>NUCLEOTIDE SEQUENCE</scope>
    <source>
        <strain evidence="7">J2-29</strain>
    </source>
</reference>
<dbReference type="InterPro" id="IPR001902">
    <property type="entry name" value="SLC26A/SulP_fam"/>
</dbReference>
<sequence length="421" mass="44146">MRQPKILTTLQTYNLKTFVSDLLAGATVAMVALPLSLAIAIASGADPAKGIVTAIVGGFLISLFGGSRVQIGGPTGAFIVVVFSVIAQYGYDGLVLATFMAGIILLVGGYFRAGNLIAFVPEAVVNGFTIGIGIIIATSQLKDFLGLSVDQEPADFLEKIPVLWEARDTFSAATLAIALVTLILIVLLRRIAPRFPGLIVAVGVGSALVAFMALPVDTLGSRFGELPSQIPWPQLPDVSPARMIELLPSAFIIAFLAGVESLLSAMVADKMIEGQHRPNAELTAQGIANIGSALFTGLPATGAIARTATNIKAGGKTPVAGLVHALVILLVMMFAAPLASYLAMPALAALLIVTAWNMTEPHKWRDYARGRKSDVLLLLLTLVLTVLVDLTVAIGAGVSIGLALRLSRRKSVETDWHAPDR</sequence>
<comment type="caution">
    <text evidence="7">The sequence shown here is derived from an EMBL/GenBank/DDBJ whole genome shotgun (WGS) entry which is preliminary data.</text>
</comment>
<evidence type="ECO:0000313" key="8">
    <source>
        <dbReference type="Proteomes" id="UP001081283"/>
    </source>
</evidence>
<feature type="transmembrane region" description="Helical" evidence="5">
    <location>
        <begin position="326"/>
        <end position="356"/>
    </location>
</feature>
<evidence type="ECO:0000313" key="7">
    <source>
        <dbReference type="EMBL" id="MCY0093051.1"/>
    </source>
</evidence>
<comment type="subcellular location">
    <subcellularLocation>
        <location evidence="1">Membrane</location>
        <topology evidence="1">Multi-pass membrane protein</topology>
    </subcellularLocation>
</comment>
<dbReference type="InterPro" id="IPR011547">
    <property type="entry name" value="SLC26A/SulP_dom"/>
</dbReference>
<evidence type="ECO:0000256" key="5">
    <source>
        <dbReference type="SAM" id="Phobius"/>
    </source>
</evidence>
<feature type="transmembrane region" description="Helical" evidence="5">
    <location>
        <begin position="21"/>
        <end position="42"/>
    </location>
</feature>
<feature type="transmembrane region" description="Helical" evidence="5">
    <location>
        <begin position="376"/>
        <end position="404"/>
    </location>
</feature>
<dbReference type="Pfam" id="PF00916">
    <property type="entry name" value="Sulfate_transp"/>
    <property type="match status" value="1"/>
</dbReference>
<dbReference type="Proteomes" id="UP001081283">
    <property type="component" value="Unassembled WGS sequence"/>
</dbReference>
<dbReference type="RefSeq" id="WP_267611035.1">
    <property type="nucleotide sequence ID" value="NZ_JAOVZQ010000001.1"/>
</dbReference>
<name>A0ABT3YAZ3_9HYPH</name>
<proteinExistence type="predicted"/>
<dbReference type="PANTHER" id="PTHR11814">
    <property type="entry name" value="SULFATE TRANSPORTER"/>
    <property type="match status" value="1"/>
</dbReference>
<feature type="domain" description="SLC26A/SulP transporter" evidence="6">
    <location>
        <begin position="18"/>
        <end position="381"/>
    </location>
</feature>
<feature type="transmembrane region" description="Helical" evidence="5">
    <location>
        <begin position="48"/>
        <end position="64"/>
    </location>
</feature>
<keyword evidence="2 5" id="KW-0812">Transmembrane</keyword>
<keyword evidence="8" id="KW-1185">Reference proteome</keyword>
<evidence type="ECO:0000256" key="2">
    <source>
        <dbReference type="ARBA" id="ARBA00022692"/>
    </source>
</evidence>
<protein>
    <submittedName>
        <fullName evidence="7">SulP family inorganic anion transporter</fullName>
    </submittedName>
</protein>
<feature type="transmembrane region" description="Helical" evidence="5">
    <location>
        <begin position="170"/>
        <end position="188"/>
    </location>
</feature>
<feature type="transmembrane region" description="Helical" evidence="5">
    <location>
        <begin position="195"/>
        <end position="214"/>
    </location>
</feature>
<evidence type="ECO:0000256" key="1">
    <source>
        <dbReference type="ARBA" id="ARBA00004141"/>
    </source>
</evidence>
<evidence type="ECO:0000256" key="3">
    <source>
        <dbReference type="ARBA" id="ARBA00022989"/>
    </source>
</evidence>